<dbReference type="Proteomes" id="UP000814176">
    <property type="component" value="Unassembled WGS sequence"/>
</dbReference>
<gene>
    <name evidence="2" type="ORF">C8Q71DRAFT_477305</name>
</gene>
<feature type="compositionally biased region" description="Low complexity" evidence="1">
    <location>
        <begin position="40"/>
        <end position="51"/>
    </location>
</feature>
<evidence type="ECO:0000313" key="2">
    <source>
        <dbReference type="EMBL" id="KAH9840102.1"/>
    </source>
</evidence>
<proteinExistence type="predicted"/>
<accession>A0ABQ8KNV5</accession>
<keyword evidence="3" id="KW-1185">Reference proteome</keyword>
<evidence type="ECO:0000256" key="1">
    <source>
        <dbReference type="SAM" id="MobiDB-lite"/>
    </source>
</evidence>
<sequence>MGWSPQCTRKTVSSCCQKHDRISAGSAGTKPIRSQSSPFAGKASGDMSSGGASSEVELPLMLLVIATGPPVAGQNCARHYSRREQLSVCFRDTPSRRKTLQGDKLGKWLPIRHGRRVHSEFLTCLASPCAVCTMTEHSASRRRLERMHSIFRRGTICTLMPIYHQARSHRHTPRLRCGAPPFPDLPSLSAGTSRSNRARPAQGRVIPAVPTFSSMVCTHCGFVA</sequence>
<organism evidence="2 3">
    <name type="scientific">Rhodofomes roseus</name>
    <dbReference type="NCBI Taxonomy" id="34475"/>
    <lineage>
        <taxon>Eukaryota</taxon>
        <taxon>Fungi</taxon>
        <taxon>Dikarya</taxon>
        <taxon>Basidiomycota</taxon>
        <taxon>Agaricomycotina</taxon>
        <taxon>Agaricomycetes</taxon>
        <taxon>Polyporales</taxon>
        <taxon>Rhodofomes</taxon>
    </lineage>
</organism>
<dbReference type="EMBL" id="JADCUA010000005">
    <property type="protein sequence ID" value="KAH9840102.1"/>
    <property type="molecule type" value="Genomic_DNA"/>
</dbReference>
<reference evidence="2 3" key="1">
    <citation type="journal article" date="2021" name="Environ. Microbiol.">
        <title>Gene family expansions and transcriptome signatures uncover fungal adaptations to wood decay.</title>
        <authorList>
            <person name="Hage H."/>
            <person name="Miyauchi S."/>
            <person name="Viragh M."/>
            <person name="Drula E."/>
            <person name="Min B."/>
            <person name="Chaduli D."/>
            <person name="Navarro D."/>
            <person name="Favel A."/>
            <person name="Norest M."/>
            <person name="Lesage-Meessen L."/>
            <person name="Balint B."/>
            <person name="Merenyi Z."/>
            <person name="de Eugenio L."/>
            <person name="Morin E."/>
            <person name="Martinez A.T."/>
            <person name="Baldrian P."/>
            <person name="Stursova M."/>
            <person name="Martinez M.J."/>
            <person name="Novotny C."/>
            <person name="Magnuson J.K."/>
            <person name="Spatafora J.W."/>
            <person name="Maurice S."/>
            <person name="Pangilinan J."/>
            <person name="Andreopoulos W."/>
            <person name="LaButti K."/>
            <person name="Hundley H."/>
            <person name="Na H."/>
            <person name="Kuo A."/>
            <person name="Barry K."/>
            <person name="Lipzen A."/>
            <person name="Henrissat B."/>
            <person name="Riley R."/>
            <person name="Ahrendt S."/>
            <person name="Nagy L.G."/>
            <person name="Grigoriev I.V."/>
            <person name="Martin F."/>
            <person name="Rosso M.N."/>
        </authorList>
    </citation>
    <scope>NUCLEOTIDE SEQUENCE [LARGE SCALE GENOMIC DNA]</scope>
    <source>
        <strain evidence="2 3">CIRM-BRFM 1785</strain>
    </source>
</reference>
<comment type="caution">
    <text evidence="2">The sequence shown here is derived from an EMBL/GenBank/DDBJ whole genome shotgun (WGS) entry which is preliminary data.</text>
</comment>
<name>A0ABQ8KNV5_9APHY</name>
<dbReference type="RefSeq" id="XP_047781752.1">
    <property type="nucleotide sequence ID" value="XM_047918799.1"/>
</dbReference>
<dbReference type="GeneID" id="71999531"/>
<evidence type="ECO:0000313" key="3">
    <source>
        <dbReference type="Proteomes" id="UP000814176"/>
    </source>
</evidence>
<feature type="region of interest" description="Disordered" evidence="1">
    <location>
        <begin position="22"/>
        <end position="51"/>
    </location>
</feature>
<protein>
    <submittedName>
        <fullName evidence="2">Uncharacterized protein</fullName>
    </submittedName>
</protein>